<reference evidence="5 6" key="1">
    <citation type="journal article" date="2012" name="J. Bacteriol.">
        <title>Genome of Bacillus macauensis ZFHKF-1, a Long-Chain-Forming Bacterium.</title>
        <authorList>
            <person name="Cai L."/>
            <person name="Zhang T."/>
        </authorList>
    </citation>
    <scope>NUCLEOTIDE SEQUENCE [LARGE SCALE GENOMIC DNA]</scope>
    <source>
        <strain evidence="5 6">ZFHKF-1</strain>
    </source>
</reference>
<dbReference type="PANTHER" id="PTHR42756">
    <property type="entry name" value="TRANSCRIPTIONAL REGULATOR, MARR"/>
    <property type="match status" value="1"/>
</dbReference>
<evidence type="ECO:0000259" key="4">
    <source>
        <dbReference type="PROSITE" id="PS50995"/>
    </source>
</evidence>
<dbReference type="Gene3D" id="1.10.10.10">
    <property type="entry name" value="Winged helix-like DNA-binding domain superfamily/Winged helix DNA-binding domain"/>
    <property type="match status" value="1"/>
</dbReference>
<dbReference type="CDD" id="cd00090">
    <property type="entry name" value="HTH_ARSR"/>
    <property type="match status" value="1"/>
</dbReference>
<keyword evidence="6" id="KW-1185">Reference proteome</keyword>
<dbReference type="GO" id="GO:0003677">
    <property type="term" value="F:DNA binding"/>
    <property type="evidence" value="ECO:0007669"/>
    <property type="project" value="UniProtKB-KW"/>
</dbReference>
<dbReference type="InterPro" id="IPR036390">
    <property type="entry name" value="WH_DNA-bd_sf"/>
</dbReference>
<accession>I8J5K3</accession>
<dbReference type="GO" id="GO:0003700">
    <property type="term" value="F:DNA-binding transcription factor activity"/>
    <property type="evidence" value="ECO:0007669"/>
    <property type="project" value="InterPro"/>
</dbReference>
<gene>
    <name evidence="5" type="ORF">A374_02444</name>
</gene>
<dbReference type="Pfam" id="PF01047">
    <property type="entry name" value="MarR"/>
    <property type="match status" value="1"/>
</dbReference>
<evidence type="ECO:0000256" key="3">
    <source>
        <dbReference type="ARBA" id="ARBA00023163"/>
    </source>
</evidence>
<dbReference type="PANTHER" id="PTHR42756:SF1">
    <property type="entry name" value="TRANSCRIPTIONAL REPRESSOR OF EMRAB OPERON"/>
    <property type="match status" value="1"/>
</dbReference>
<evidence type="ECO:0000256" key="2">
    <source>
        <dbReference type="ARBA" id="ARBA00023125"/>
    </source>
</evidence>
<dbReference type="InterPro" id="IPR036388">
    <property type="entry name" value="WH-like_DNA-bd_sf"/>
</dbReference>
<dbReference type="EMBL" id="AKKV01000019">
    <property type="protein sequence ID" value="EIT87076.1"/>
    <property type="molecule type" value="Genomic_DNA"/>
</dbReference>
<dbReference type="Proteomes" id="UP000004080">
    <property type="component" value="Unassembled WGS sequence"/>
</dbReference>
<evidence type="ECO:0000313" key="5">
    <source>
        <dbReference type="EMBL" id="EIT87076.1"/>
    </source>
</evidence>
<dbReference type="InterPro" id="IPR011991">
    <property type="entry name" value="ArsR-like_HTH"/>
</dbReference>
<keyword evidence="3" id="KW-0804">Transcription</keyword>
<keyword evidence="1" id="KW-0805">Transcription regulation</keyword>
<feature type="domain" description="HTH marR-type" evidence="4">
    <location>
        <begin position="9"/>
        <end position="138"/>
    </location>
</feature>
<protein>
    <submittedName>
        <fullName evidence="5">MarR family transcriptional regulator</fullName>
    </submittedName>
</protein>
<dbReference type="AlphaFoldDB" id="I8J5K3"/>
<sequence>MSDSTCLKKTHIVQLMRELHHLISPKFERCTGMSASRLQLLHLLYDHGEISQSALQKEANIDSAAITRHLKQLEAQEKVVRRKNPEDHRVTLVTLTEQGIDEMDAYRRERDTFVTNLLQGFSDEELPTLLAMLHRIRDNANRIEG</sequence>
<organism evidence="5 6">
    <name type="scientific">Fictibacillus macauensis ZFHKF-1</name>
    <dbReference type="NCBI Taxonomy" id="1196324"/>
    <lineage>
        <taxon>Bacteria</taxon>
        <taxon>Bacillati</taxon>
        <taxon>Bacillota</taxon>
        <taxon>Bacilli</taxon>
        <taxon>Bacillales</taxon>
        <taxon>Fictibacillaceae</taxon>
        <taxon>Fictibacillus</taxon>
    </lineage>
</organism>
<dbReference type="PATRIC" id="fig|1196324.3.peg.489"/>
<dbReference type="PROSITE" id="PS50995">
    <property type="entry name" value="HTH_MARR_2"/>
    <property type="match status" value="1"/>
</dbReference>
<name>I8J5K3_9BACL</name>
<comment type="caution">
    <text evidence="5">The sequence shown here is derived from an EMBL/GenBank/DDBJ whole genome shotgun (WGS) entry which is preliminary data.</text>
</comment>
<dbReference type="SUPFAM" id="SSF46785">
    <property type="entry name" value="Winged helix' DNA-binding domain"/>
    <property type="match status" value="1"/>
</dbReference>
<evidence type="ECO:0000313" key="6">
    <source>
        <dbReference type="Proteomes" id="UP000004080"/>
    </source>
</evidence>
<dbReference type="PRINTS" id="PR00598">
    <property type="entry name" value="HTHMARR"/>
</dbReference>
<dbReference type="InterPro" id="IPR000835">
    <property type="entry name" value="HTH_MarR-typ"/>
</dbReference>
<dbReference type="STRING" id="1196324.A374_02444"/>
<dbReference type="eggNOG" id="COG1846">
    <property type="taxonomic scope" value="Bacteria"/>
</dbReference>
<proteinExistence type="predicted"/>
<evidence type="ECO:0000256" key="1">
    <source>
        <dbReference type="ARBA" id="ARBA00023015"/>
    </source>
</evidence>
<keyword evidence="2" id="KW-0238">DNA-binding</keyword>
<dbReference type="SMART" id="SM00347">
    <property type="entry name" value="HTH_MARR"/>
    <property type="match status" value="1"/>
</dbReference>